<dbReference type="Pfam" id="PF03388">
    <property type="entry name" value="Lectin_leg-like"/>
    <property type="match status" value="1"/>
</dbReference>
<name>A0A2B7X3I7_9EURO</name>
<evidence type="ECO:0000259" key="9">
    <source>
        <dbReference type="PROSITE" id="PS51328"/>
    </source>
</evidence>
<keyword evidence="11" id="KW-1185">Reference proteome</keyword>
<feature type="chain" id="PRO_5012902832" description="L-type lectin-like domain-containing protein" evidence="8">
    <location>
        <begin position="24"/>
        <end position="423"/>
    </location>
</feature>
<dbReference type="SUPFAM" id="SSF49899">
    <property type="entry name" value="Concanavalin A-like lectins/glucanases"/>
    <property type="match status" value="1"/>
</dbReference>
<dbReference type="PANTHER" id="PTHR12223:SF28">
    <property type="entry name" value="LECTIN, MANNOSE BINDING 1 LIKE"/>
    <property type="match status" value="1"/>
</dbReference>
<dbReference type="OrthoDB" id="10265193at2759"/>
<feature type="signal peptide" evidence="8">
    <location>
        <begin position="1"/>
        <end position="23"/>
    </location>
</feature>
<dbReference type="Proteomes" id="UP000223968">
    <property type="component" value="Unassembled WGS sequence"/>
</dbReference>
<dbReference type="GO" id="GO:0005537">
    <property type="term" value="F:D-mannose binding"/>
    <property type="evidence" value="ECO:0007669"/>
    <property type="project" value="TreeGrafter"/>
</dbReference>
<accession>A0A2B7X3I7</accession>
<evidence type="ECO:0000256" key="1">
    <source>
        <dbReference type="ARBA" id="ARBA00004479"/>
    </source>
</evidence>
<gene>
    <name evidence="10" type="ORF">AJ79_07390</name>
</gene>
<keyword evidence="4 7" id="KW-1133">Transmembrane helix</keyword>
<keyword evidence="5 7" id="KW-0472">Membrane</keyword>
<dbReference type="InterPro" id="IPR005052">
    <property type="entry name" value="Lectin_leg"/>
</dbReference>
<evidence type="ECO:0000256" key="5">
    <source>
        <dbReference type="ARBA" id="ARBA00023136"/>
    </source>
</evidence>
<sequence>MVRSWAITGLLALVSSFASVSQADTILESASFGHNGRISSDKRLIPGWQLSGRGHVPEKMSDRIILTPPHTGNKRGSLWAEQPLAETEWTVDFDFRANGEERGSGNLQIWYVKEGRTKVSTSSIYTVGPFDGFALAIDMHGGRGGTIRGFLNDGTKDYKNANVDSLAFGHCDYAYRNLGRLSLIQIKQSKSTFEVLVDKRRCFVTDKATGNSFGVTAASADTPDSFEVFKFAVSVPDKAGVGSQSYRSYENQQVPPKRPNTNGNQQQQQQPNAGNSDIDTRLSDLQNRFQTLVSSSERLLSEIQALSKKSDERHRDISSQLTPNRDHAKNMEQRMQRIETMLESIQKDVKNKDLQNQFKKLQDSLKNSHSGMMEHLQSTSHQLLSSTPRMGLFIFLIVAIQLALAASYIIYKRRRANMPKKFL</sequence>
<keyword evidence="3 8" id="KW-0732">Signal</keyword>
<feature type="region of interest" description="Disordered" evidence="6">
    <location>
        <begin position="306"/>
        <end position="330"/>
    </location>
</feature>
<organism evidence="10 11">
    <name type="scientific">Helicocarpus griseus UAMH5409</name>
    <dbReference type="NCBI Taxonomy" id="1447875"/>
    <lineage>
        <taxon>Eukaryota</taxon>
        <taxon>Fungi</taxon>
        <taxon>Dikarya</taxon>
        <taxon>Ascomycota</taxon>
        <taxon>Pezizomycotina</taxon>
        <taxon>Eurotiomycetes</taxon>
        <taxon>Eurotiomycetidae</taxon>
        <taxon>Onygenales</taxon>
        <taxon>Ajellomycetaceae</taxon>
        <taxon>Helicocarpus</taxon>
    </lineage>
</organism>
<evidence type="ECO:0000313" key="10">
    <source>
        <dbReference type="EMBL" id="PGH03312.1"/>
    </source>
</evidence>
<dbReference type="GO" id="GO:0030134">
    <property type="term" value="C:COPII-coated ER to Golgi transport vesicle"/>
    <property type="evidence" value="ECO:0007669"/>
    <property type="project" value="TreeGrafter"/>
</dbReference>
<comment type="caution">
    <text evidence="10">The sequence shown here is derived from an EMBL/GenBank/DDBJ whole genome shotgun (WGS) entry which is preliminary data.</text>
</comment>
<reference evidence="10 11" key="1">
    <citation type="submission" date="2017-10" db="EMBL/GenBank/DDBJ databases">
        <title>Comparative genomics in systemic dimorphic fungi from Ajellomycetaceae.</title>
        <authorList>
            <person name="Munoz J.F."/>
            <person name="Mcewen J.G."/>
            <person name="Clay O.K."/>
            <person name="Cuomo C.A."/>
        </authorList>
    </citation>
    <scope>NUCLEOTIDE SEQUENCE [LARGE SCALE GENOMIC DNA]</scope>
    <source>
        <strain evidence="10 11">UAMH5409</strain>
    </source>
</reference>
<evidence type="ECO:0000256" key="2">
    <source>
        <dbReference type="ARBA" id="ARBA00022692"/>
    </source>
</evidence>
<evidence type="ECO:0000256" key="6">
    <source>
        <dbReference type="SAM" id="MobiDB-lite"/>
    </source>
</evidence>
<feature type="compositionally biased region" description="Polar residues" evidence="6">
    <location>
        <begin position="242"/>
        <end position="264"/>
    </location>
</feature>
<evidence type="ECO:0000256" key="7">
    <source>
        <dbReference type="SAM" id="Phobius"/>
    </source>
</evidence>
<dbReference type="PROSITE" id="PS51328">
    <property type="entry name" value="L_LECTIN_LIKE"/>
    <property type="match status" value="1"/>
</dbReference>
<dbReference type="AlphaFoldDB" id="A0A2B7X3I7"/>
<dbReference type="GO" id="GO:0006888">
    <property type="term" value="P:endoplasmic reticulum to Golgi vesicle-mediated transport"/>
    <property type="evidence" value="ECO:0007669"/>
    <property type="project" value="TreeGrafter"/>
</dbReference>
<feature type="region of interest" description="Disordered" evidence="6">
    <location>
        <begin position="241"/>
        <end position="279"/>
    </location>
</feature>
<dbReference type="GO" id="GO:0005793">
    <property type="term" value="C:endoplasmic reticulum-Golgi intermediate compartment"/>
    <property type="evidence" value="ECO:0007669"/>
    <property type="project" value="TreeGrafter"/>
</dbReference>
<dbReference type="InterPro" id="IPR035661">
    <property type="entry name" value="EMP46/EMP47_N"/>
</dbReference>
<evidence type="ECO:0000256" key="4">
    <source>
        <dbReference type="ARBA" id="ARBA00022989"/>
    </source>
</evidence>
<feature type="compositionally biased region" description="Basic and acidic residues" evidence="6">
    <location>
        <begin position="308"/>
        <end position="317"/>
    </location>
</feature>
<protein>
    <recommendedName>
        <fullName evidence="9">L-type lectin-like domain-containing protein</fullName>
    </recommendedName>
</protein>
<dbReference type="InterPro" id="IPR013320">
    <property type="entry name" value="ConA-like_dom_sf"/>
</dbReference>
<evidence type="ECO:0000256" key="3">
    <source>
        <dbReference type="ARBA" id="ARBA00022729"/>
    </source>
</evidence>
<dbReference type="PANTHER" id="PTHR12223">
    <property type="entry name" value="VESICULAR MANNOSE-BINDING LECTIN"/>
    <property type="match status" value="1"/>
</dbReference>
<feature type="domain" description="L-type lectin-like" evidence="9">
    <location>
        <begin position="24"/>
        <end position="236"/>
    </location>
</feature>
<keyword evidence="2 7" id="KW-0812">Transmembrane</keyword>
<proteinExistence type="predicted"/>
<comment type="subcellular location">
    <subcellularLocation>
        <location evidence="1">Membrane</location>
        <topology evidence="1">Single-pass type I membrane protein</topology>
    </subcellularLocation>
</comment>
<dbReference type="Gene3D" id="2.60.120.200">
    <property type="match status" value="1"/>
</dbReference>
<evidence type="ECO:0000256" key="8">
    <source>
        <dbReference type="SAM" id="SignalP"/>
    </source>
</evidence>
<dbReference type="GO" id="GO:0000139">
    <property type="term" value="C:Golgi membrane"/>
    <property type="evidence" value="ECO:0007669"/>
    <property type="project" value="TreeGrafter"/>
</dbReference>
<dbReference type="CDD" id="cd06903">
    <property type="entry name" value="lectin_EMP46_EMP47"/>
    <property type="match status" value="1"/>
</dbReference>
<dbReference type="STRING" id="1447875.A0A2B7X3I7"/>
<evidence type="ECO:0000313" key="11">
    <source>
        <dbReference type="Proteomes" id="UP000223968"/>
    </source>
</evidence>
<feature type="transmembrane region" description="Helical" evidence="7">
    <location>
        <begin position="390"/>
        <end position="411"/>
    </location>
</feature>
<dbReference type="EMBL" id="PDNB01000149">
    <property type="protein sequence ID" value="PGH03312.1"/>
    <property type="molecule type" value="Genomic_DNA"/>
</dbReference>
<dbReference type="GO" id="GO:0005789">
    <property type="term" value="C:endoplasmic reticulum membrane"/>
    <property type="evidence" value="ECO:0007669"/>
    <property type="project" value="TreeGrafter"/>
</dbReference>
<dbReference type="InterPro" id="IPR051136">
    <property type="entry name" value="Intracellular_Lectin-GPT"/>
</dbReference>